<proteinExistence type="predicted"/>
<evidence type="ECO:0000313" key="2">
    <source>
        <dbReference type="Proteomes" id="UP000669133"/>
    </source>
</evidence>
<name>A0A8H8D8X2_9ASCO</name>
<protein>
    <submittedName>
        <fullName evidence="1">Uncharacterized protein</fullName>
    </submittedName>
</protein>
<accession>A0A8H8D8X2</accession>
<reference evidence="1 2" key="1">
    <citation type="submission" date="2020-12" db="EMBL/GenBank/DDBJ databases">
        <title>Effect of drift, selection, and recombination on the evolution of hybrid genomes in Candida yeast pathogens.</title>
        <authorList>
            <person name="Mixao V."/>
            <person name="Ksiezopolska E."/>
            <person name="Saus E."/>
            <person name="Boekhout T."/>
            <person name="Gacser A."/>
            <person name="Gabaldon T."/>
        </authorList>
    </citation>
    <scope>NUCLEOTIDE SEQUENCE [LARGE SCALE GENOMIC DNA]</scope>
    <source>
        <strain evidence="1 2">BP57</strain>
    </source>
</reference>
<dbReference type="RefSeq" id="XP_067546225.1">
    <property type="nucleotide sequence ID" value="XM_067693845.1"/>
</dbReference>
<dbReference type="AlphaFoldDB" id="A0A8H8D8X2"/>
<dbReference type="GeneID" id="93653371"/>
<dbReference type="Proteomes" id="UP000669133">
    <property type="component" value="Unassembled WGS sequence"/>
</dbReference>
<sequence length="381" mass="44833">MQLSDLPIHLLAQVLPIEEYLIDLPKSILYPWLNSLPQRQCFKVLAERGFGAMTRDTNGNLEVIKNAEPSKCIRTSKYNYSESYWHTLTFKLAGTIFINFGDQLQLRNKYFKEYIIFDYSVIQDLTVNYLGFLADVFIWTSKKDTKIRVLTSFWSARFHSSTFSIVSVHCPPEMETKVSERITRLTKYINQHSNYIRICCDRWYSNVQDFELTMTVSQYLKTKIHLVELKSCHHLKPKSLLFYLKHTTSASPRLQSYNVELSAEEHLDFQLEWITDVFATEQIVEFTLDYFSPQSTFSGLTSLFQSMPNVAVLNLNLGMMKFYLIPRMIPSKPFDVHIQVRIDRQYYETVKFNYVRTVWDTEIFENFVILNCVKLRSDSTV</sequence>
<dbReference type="EMBL" id="JAEOAQ010000007">
    <property type="protein sequence ID" value="KAG5417109.1"/>
    <property type="molecule type" value="Genomic_DNA"/>
</dbReference>
<organism evidence="1 2">
    <name type="scientific">Candida metapsilosis</name>
    <dbReference type="NCBI Taxonomy" id="273372"/>
    <lineage>
        <taxon>Eukaryota</taxon>
        <taxon>Fungi</taxon>
        <taxon>Dikarya</taxon>
        <taxon>Ascomycota</taxon>
        <taxon>Saccharomycotina</taxon>
        <taxon>Pichiomycetes</taxon>
        <taxon>Debaryomycetaceae</taxon>
        <taxon>Candida/Lodderomyces clade</taxon>
        <taxon>Candida</taxon>
    </lineage>
</organism>
<dbReference type="OrthoDB" id="4026874at2759"/>
<comment type="caution">
    <text evidence="1">The sequence shown here is derived from an EMBL/GenBank/DDBJ whole genome shotgun (WGS) entry which is preliminary data.</text>
</comment>
<evidence type="ECO:0000313" key="1">
    <source>
        <dbReference type="EMBL" id="KAG5417109.1"/>
    </source>
</evidence>
<keyword evidence="2" id="KW-1185">Reference proteome</keyword>
<gene>
    <name evidence="1" type="ORF">I9W82_004742</name>
</gene>